<dbReference type="GO" id="GO:0005886">
    <property type="term" value="C:plasma membrane"/>
    <property type="evidence" value="ECO:0007669"/>
    <property type="project" value="TreeGrafter"/>
</dbReference>
<evidence type="ECO:0000256" key="5">
    <source>
        <dbReference type="ARBA" id="ARBA00022777"/>
    </source>
</evidence>
<keyword evidence="7" id="KW-0812">Transmembrane</keyword>
<dbReference type="AlphaFoldDB" id="A0A2D2DPH7"/>
<evidence type="ECO:0000313" key="11">
    <source>
        <dbReference type="Proteomes" id="UP000229897"/>
    </source>
</evidence>
<dbReference type="PANTHER" id="PTHR43047:SF9">
    <property type="entry name" value="HISTIDINE KINASE"/>
    <property type="match status" value="1"/>
</dbReference>
<dbReference type="InterPro" id="IPR036097">
    <property type="entry name" value="HisK_dim/P_sf"/>
</dbReference>
<evidence type="ECO:0000256" key="6">
    <source>
        <dbReference type="PROSITE-ProRule" id="PRU00169"/>
    </source>
</evidence>
<dbReference type="PANTHER" id="PTHR43047">
    <property type="entry name" value="TWO-COMPONENT HISTIDINE PROTEIN KINASE"/>
    <property type="match status" value="1"/>
</dbReference>
<dbReference type="SMART" id="SM00387">
    <property type="entry name" value="HATPase_c"/>
    <property type="match status" value="1"/>
</dbReference>
<evidence type="ECO:0000256" key="3">
    <source>
        <dbReference type="ARBA" id="ARBA00022553"/>
    </source>
</evidence>
<feature type="modified residue" description="4-aspartylphosphate" evidence="6">
    <location>
        <position position="509"/>
    </location>
</feature>
<keyword evidence="11" id="KW-1185">Reference proteome</keyword>
<dbReference type="PROSITE" id="PS50110">
    <property type="entry name" value="RESPONSE_REGULATORY"/>
    <property type="match status" value="1"/>
</dbReference>
<feature type="transmembrane region" description="Helical" evidence="7">
    <location>
        <begin position="138"/>
        <end position="156"/>
    </location>
</feature>
<evidence type="ECO:0000259" key="9">
    <source>
        <dbReference type="PROSITE" id="PS50110"/>
    </source>
</evidence>
<dbReference type="InterPro" id="IPR011006">
    <property type="entry name" value="CheY-like_superfamily"/>
</dbReference>
<evidence type="ECO:0000256" key="7">
    <source>
        <dbReference type="SAM" id="Phobius"/>
    </source>
</evidence>
<dbReference type="InterPro" id="IPR004358">
    <property type="entry name" value="Sig_transdc_His_kin-like_C"/>
</dbReference>
<dbReference type="Pfam" id="PF00512">
    <property type="entry name" value="HisKA"/>
    <property type="match status" value="1"/>
</dbReference>
<dbReference type="PRINTS" id="PR00344">
    <property type="entry name" value="BCTRLSENSOR"/>
</dbReference>
<dbReference type="SUPFAM" id="SSF52172">
    <property type="entry name" value="CheY-like"/>
    <property type="match status" value="1"/>
</dbReference>
<proteinExistence type="predicted"/>
<evidence type="ECO:0000259" key="8">
    <source>
        <dbReference type="PROSITE" id="PS50109"/>
    </source>
</evidence>
<dbReference type="SMART" id="SM00448">
    <property type="entry name" value="REC"/>
    <property type="match status" value="1"/>
</dbReference>
<dbReference type="Gene3D" id="1.10.287.130">
    <property type="match status" value="1"/>
</dbReference>
<protein>
    <recommendedName>
        <fullName evidence="2">histidine kinase</fullName>
        <ecNumber evidence="2">2.7.13.3</ecNumber>
    </recommendedName>
</protein>
<dbReference type="GO" id="GO:0000155">
    <property type="term" value="F:phosphorelay sensor kinase activity"/>
    <property type="evidence" value="ECO:0007669"/>
    <property type="project" value="InterPro"/>
</dbReference>
<dbReference type="PROSITE" id="PS50109">
    <property type="entry name" value="HIS_KIN"/>
    <property type="match status" value="1"/>
</dbReference>
<dbReference type="CDD" id="cd00082">
    <property type="entry name" value="HisKA"/>
    <property type="match status" value="1"/>
</dbReference>
<comment type="catalytic activity">
    <reaction evidence="1">
        <text>ATP + protein L-histidine = ADP + protein N-phospho-L-histidine.</text>
        <dbReference type="EC" id="2.7.13.3"/>
    </reaction>
</comment>
<dbReference type="EMBL" id="CP024608">
    <property type="protein sequence ID" value="ATQ76846.1"/>
    <property type="molecule type" value="Genomic_DNA"/>
</dbReference>
<dbReference type="Pfam" id="PF02518">
    <property type="entry name" value="HATPase_c"/>
    <property type="match status" value="1"/>
</dbReference>
<name>A0A2D2DPH7_9BURK</name>
<evidence type="ECO:0000256" key="1">
    <source>
        <dbReference type="ARBA" id="ARBA00000085"/>
    </source>
</evidence>
<dbReference type="OrthoDB" id="6114847at2"/>
<feature type="transmembrane region" description="Helical" evidence="7">
    <location>
        <begin position="53"/>
        <end position="75"/>
    </location>
</feature>
<dbReference type="InterPro" id="IPR005467">
    <property type="entry name" value="His_kinase_dom"/>
</dbReference>
<keyword evidence="5" id="KW-0418">Kinase</keyword>
<feature type="transmembrane region" description="Helical" evidence="7">
    <location>
        <begin position="87"/>
        <end position="109"/>
    </location>
</feature>
<feature type="domain" description="Histidine kinase" evidence="8">
    <location>
        <begin position="226"/>
        <end position="440"/>
    </location>
</feature>
<organism evidence="10 11">
    <name type="scientific">Massilia violaceinigra</name>
    <dbReference type="NCBI Taxonomy" id="2045208"/>
    <lineage>
        <taxon>Bacteria</taxon>
        <taxon>Pseudomonadati</taxon>
        <taxon>Pseudomonadota</taxon>
        <taxon>Betaproteobacteria</taxon>
        <taxon>Burkholderiales</taxon>
        <taxon>Oxalobacteraceae</taxon>
        <taxon>Telluria group</taxon>
        <taxon>Massilia</taxon>
    </lineage>
</organism>
<dbReference type="Pfam" id="PF00072">
    <property type="entry name" value="Response_reg"/>
    <property type="match status" value="1"/>
</dbReference>
<gene>
    <name evidence="10" type="ORF">CR152_21715</name>
</gene>
<dbReference type="InterPro" id="IPR036890">
    <property type="entry name" value="HATPase_C_sf"/>
</dbReference>
<evidence type="ECO:0000256" key="2">
    <source>
        <dbReference type="ARBA" id="ARBA00012438"/>
    </source>
</evidence>
<dbReference type="Gene3D" id="3.40.50.2300">
    <property type="match status" value="1"/>
</dbReference>
<keyword evidence="7" id="KW-1133">Transmembrane helix</keyword>
<sequence>MTSEVRVATAHSLEAELLRLLARQGRRVPIPVFLGAVMIAALAWGRVPTVYLGAWLLLVALVLAARWVILGRLPALADLSDARRLQICIALSALNGCTHALSLLFFTALPEFQRAIQSLLLVGLCAGSVATTAGYRPVFLAFLLPVMAPLVAQWALMGHGGWIGGATALILALFGAVLIALASDSFRLFRESFEIRLQQASLNAQLNLALSAAEAANRAKTRFLASASHDLRQPVHALSLFAGALAMQPLDDDSRDIARHMGQAIQTLSGQLDALLDVSKLDAGIVQVRPAELELAPFLACVYDEYLPAAQARGLQLTLECDCAPLVVTDEVLLGRLVCNLVDNAIKYTTQGSVGLSLCGQGGQVVMAVVDSGSGIPLAEHDRVFEEFYQIGNSERDQSKGLGLGLSIVRRLADLLRMRLEMVSFPGAGTSFYLVCEQSGQQAAGARPAAAPAAPIPGRHVLVVDDDASVRAGMQALLHGLGAQVTLAGSTAEALAAVAQRCPDLLLVDFRLRDGDNGLATVAALRQLYPALPAILISGDTAPDRLREANSAGLPLLHKPVAADVLRQAMDDAGALQASACHGPDEQR</sequence>
<feature type="transmembrane region" description="Helical" evidence="7">
    <location>
        <begin position="162"/>
        <end position="182"/>
    </location>
</feature>
<dbReference type="SUPFAM" id="SSF47384">
    <property type="entry name" value="Homodimeric domain of signal transducing histidine kinase"/>
    <property type="match status" value="1"/>
</dbReference>
<reference evidence="10" key="1">
    <citation type="submission" date="2017-10" db="EMBL/GenBank/DDBJ databases">
        <title>Massilia psychrophilum sp. nov., a novel purple-pigmented bacterium isolated from Tianshan glacier, Xinjiang Municipality, China.</title>
        <authorList>
            <person name="Wang H."/>
        </authorList>
    </citation>
    <scope>NUCLEOTIDE SEQUENCE [LARGE SCALE GENOMIC DNA]</scope>
    <source>
        <strain evidence="10">B2</strain>
    </source>
</reference>
<dbReference type="Proteomes" id="UP000229897">
    <property type="component" value="Chromosome"/>
</dbReference>
<dbReference type="SUPFAM" id="SSF55874">
    <property type="entry name" value="ATPase domain of HSP90 chaperone/DNA topoisomerase II/histidine kinase"/>
    <property type="match status" value="1"/>
</dbReference>
<accession>A0A2D2DPH7</accession>
<evidence type="ECO:0000256" key="4">
    <source>
        <dbReference type="ARBA" id="ARBA00022679"/>
    </source>
</evidence>
<dbReference type="RefSeq" id="WP_099878452.1">
    <property type="nucleotide sequence ID" value="NZ_CP024608.1"/>
</dbReference>
<dbReference type="EC" id="2.7.13.3" evidence="2"/>
<feature type="domain" description="Response regulatory" evidence="9">
    <location>
        <begin position="460"/>
        <end position="574"/>
    </location>
</feature>
<dbReference type="InterPro" id="IPR003661">
    <property type="entry name" value="HisK_dim/P_dom"/>
</dbReference>
<dbReference type="GO" id="GO:0009927">
    <property type="term" value="F:histidine phosphotransfer kinase activity"/>
    <property type="evidence" value="ECO:0007669"/>
    <property type="project" value="TreeGrafter"/>
</dbReference>
<dbReference type="SMART" id="SM00388">
    <property type="entry name" value="HisKA"/>
    <property type="match status" value="1"/>
</dbReference>
<dbReference type="Gene3D" id="3.30.565.10">
    <property type="entry name" value="Histidine kinase-like ATPase, C-terminal domain"/>
    <property type="match status" value="1"/>
</dbReference>
<keyword evidence="7" id="KW-0472">Membrane</keyword>
<feature type="transmembrane region" description="Helical" evidence="7">
    <location>
        <begin position="28"/>
        <end position="47"/>
    </location>
</feature>
<dbReference type="InterPro" id="IPR003594">
    <property type="entry name" value="HATPase_dom"/>
</dbReference>
<evidence type="ECO:0000313" key="10">
    <source>
        <dbReference type="EMBL" id="ATQ76846.1"/>
    </source>
</evidence>
<dbReference type="CDD" id="cd00156">
    <property type="entry name" value="REC"/>
    <property type="match status" value="1"/>
</dbReference>
<dbReference type="KEGG" id="mass:CR152_21715"/>
<dbReference type="InterPro" id="IPR001789">
    <property type="entry name" value="Sig_transdc_resp-reg_receiver"/>
</dbReference>
<keyword evidence="3 6" id="KW-0597">Phosphoprotein</keyword>
<keyword evidence="4" id="KW-0808">Transferase</keyword>